<comment type="caution">
    <text evidence="2">The sequence shown here is derived from an EMBL/GenBank/DDBJ whole genome shotgun (WGS) entry which is preliminary data.</text>
</comment>
<protein>
    <submittedName>
        <fullName evidence="2">Uncharacterized protein</fullName>
    </submittedName>
</protein>
<dbReference type="AlphaFoldDB" id="A0A9W8Q087"/>
<gene>
    <name evidence="2" type="ORF">NW766_000471</name>
</gene>
<feature type="compositionally biased region" description="Basic and acidic residues" evidence="1">
    <location>
        <begin position="114"/>
        <end position="123"/>
    </location>
</feature>
<feature type="region of interest" description="Disordered" evidence="1">
    <location>
        <begin position="68"/>
        <end position="133"/>
    </location>
</feature>
<name>A0A9W8Q087_9HYPO</name>
<keyword evidence="3" id="KW-1185">Reference proteome</keyword>
<evidence type="ECO:0000313" key="2">
    <source>
        <dbReference type="EMBL" id="KAJ4024239.1"/>
    </source>
</evidence>
<feature type="compositionally biased region" description="Low complexity" evidence="1">
    <location>
        <begin position="68"/>
        <end position="86"/>
    </location>
</feature>
<reference evidence="2" key="1">
    <citation type="submission" date="2022-10" db="EMBL/GenBank/DDBJ databases">
        <title>Fusarium specimens isolated from Avocado Roots.</title>
        <authorList>
            <person name="Stajich J."/>
            <person name="Roper C."/>
            <person name="Heimlech-Rivalta G."/>
        </authorList>
    </citation>
    <scope>NUCLEOTIDE SEQUENCE</scope>
    <source>
        <strain evidence="2">CF00143</strain>
    </source>
</reference>
<proteinExistence type="predicted"/>
<feature type="region of interest" description="Disordered" evidence="1">
    <location>
        <begin position="1"/>
        <end position="22"/>
    </location>
</feature>
<organism evidence="2 3">
    <name type="scientific">Fusarium irregulare</name>
    <dbReference type="NCBI Taxonomy" id="2494466"/>
    <lineage>
        <taxon>Eukaryota</taxon>
        <taxon>Fungi</taxon>
        <taxon>Dikarya</taxon>
        <taxon>Ascomycota</taxon>
        <taxon>Pezizomycotina</taxon>
        <taxon>Sordariomycetes</taxon>
        <taxon>Hypocreomycetidae</taxon>
        <taxon>Hypocreales</taxon>
        <taxon>Nectriaceae</taxon>
        <taxon>Fusarium</taxon>
        <taxon>Fusarium incarnatum-equiseti species complex</taxon>
    </lineage>
</organism>
<dbReference type="Proteomes" id="UP001152130">
    <property type="component" value="Unassembled WGS sequence"/>
</dbReference>
<evidence type="ECO:0000256" key="1">
    <source>
        <dbReference type="SAM" id="MobiDB-lite"/>
    </source>
</evidence>
<dbReference type="EMBL" id="JAPDHF010000001">
    <property type="protein sequence ID" value="KAJ4024239.1"/>
    <property type="molecule type" value="Genomic_DNA"/>
</dbReference>
<accession>A0A9W8Q087</accession>
<feature type="compositionally biased region" description="Polar residues" evidence="1">
    <location>
        <begin position="87"/>
        <end position="99"/>
    </location>
</feature>
<sequence length="439" mass="50330">MGTNNDNEEVPREESRQCSPNFQQQAAPLLSYPVHPFSYWPWSYIPPSGFYHPHQAGYHAVPQAGYLHPQQSSLGSPQPSLLSTPQGMTQVQHGTSSGQRRSHQEFASNDDVATTEHDDESQRPLKRSRSISIRPESYPKKIVDLVSPQSNLDVSFRDVDNDQEIAEERPPKKVITKGLLTRGEKMRMLDLIKQYQEVKRTDGASDSAEEAYMDFFEKVFRRAWNTKWKSFHPIVFRPLRSSDVHLEIGCYEKDVPSSQLEDGCRSSKAPKQTIPVFLTLNLEGDEIDWKYQDKDGNRLRPRDVTLHNGLSSLQAKKNTLDHQDCQERKHIYKHNVDQIVHAARRRIVKWAAAGSDAQLGVDKDDRVHLETPQLPSERFVTQCKDVFALRDYFIQRHEDSAFLAGMAWEFDARLVKMLQEKNSDEKMGVGVLMPFDTLA</sequence>
<evidence type="ECO:0000313" key="3">
    <source>
        <dbReference type="Proteomes" id="UP001152130"/>
    </source>
</evidence>